<accession>A0A919IDE1</accession>
<dbReference type="InterPro" id="IPR032710">
    <property type="entry name" value="NTF2-like_dom_sf"/>
</dbReference>
<dbReference type="Gene3D" id="3.10.450.50">
    <property type="match status" value="1"/>
</dbReference>
<dbReference type="SUPFAM" id="SSF54427">
    <property type="entry name" value="NTF2-like"/>
    <property type="match status" value="1"/>
</dbReference>
<dbReference type="Pfam" id="PF12680">
    <property type="entry name" value="SnoaL_2"/>
    <property type="match status" value="1"/>
</dbReference>
<reference evidence="2" key="1">
    <citation type="submission" date="2021-01" db="EMBL/GenBank/DDBJ databases">
        <title>Whole genome shotgun sequence of Actinoplanes cyaneus NBRC 14990.</title>
        <authorList>
            <person name="Komaki H."/>
            <person name="Tamura T."/>
        </authorList>
    </citation>
    <scope>NUCLEOTIDE SEQUENCE</scope>
    <source>
        <strain evidence="2">NBRC 14990</strain>
    </source>
</reference>
<sequence length="114" mass="12839">MADHMELFDDIYAAFNRRDVPAVLRRMTPEVTWPKAFEGGTVSGRDEVAAYWQRQWTEIDPEVTPVGYATEPDGRVAVTVAQTVRDLDGKVLDEATVTHVYRLDGDLVAAMEIR</sequence>
<dbReference type="AlphaFoldDB" id="A0A919IDE1"/>
<evidence type="ECO:0000313" key="3">
    <source>
        <dbReference type="Proteomes" id="UP000619479"/>
    </source>
</evidence>
<name>A0A919IDE1_9ACTN</name>
<evidence type="ECO:0000259" key="1">
    <source>
        <dbReference type="Pfam" id="PF12680"/>
    </source>
</evidence>
<dbReference type="Proteomes" id="UP000619479">
    <property type="component" value="Unassembled WGS sequence"/>
</dbReference>
<proteinExistence type="predicted"/>
<protein>
    <recommendedName>
        <fullName evidence="1">SnoaL-like domain-containing protein</fullName>
    </recommendedName>
</protein>
<gene>
    <name evidence="2" type="ORF">Acy02nite_02230</name>
</gene>
<dbReference type="EMBL" id="BOMH01000002">
    <property type="protein sequence ID" value="GID62342.1"/>
    <property type="molecule type" value="Genomic_DNA"/>
</dbReference>
<evidence type="ECO:0000313" key="2">
    <source>
        <dbReference type="EMBL" id="GID62342.1"/>
    </source>
</evidence>
<organism evidence="2 3">
    <name type="scientific">Actinoplanes cyaneus</name>
    <dbReference type="NCBI Taxonomy" id="52696"/>
    <lineage>
        <taxon>Bacteria</taxon>
        <taxon>Bacillati</taxon>
        <taxon>Actinomycetota</taxon>
        <taxon>Actinomycetes</taxon>
        <taxon>Micromonosporales</taxon>
        <taxon>Micromonosporaceae</taxon>
        <taxon>Actinoplanes</taxon>
    </lineage>
</organism>
<keyword evidence="3" id="KW-1185">Reference proteome</keyword>
<dbReference type="InterPro" id="IPR037401">
    <property type="entry name" value="SnoaL-like"/>
</dbReference>
<feature type="domain" description="SnoaL-like" evidence="1">
    <location>
        <begin position="10"/>
        <end position="110"/>
    </location>
</feature>
<comment type="caution">
    <text evidence="2">The sequence shown here is derived from an EMBL/GenBank/DDBJ whole genome shotgun (WGS) entry which is preliminary data.</text>
</comment>